<gene>
    <name evidence="1" type="ORF">SAMN05444388_10295</name>
</gene>
<reference evidence="1 2" key="1">
    <citation type="submission" date="2016-11" db="EMBL/GenBank/DDBJ databases">
        <authorList>
            <person name="Jaros S."/>
            <person name="Januszkiewicz K."/>
            <person name="Wedrychowicz H."/>
        </authorList>
    </citation>
    <scope>NUCLEOTIDE SEQUENCE [LARGE SCALE GENOMIC DNA]</scope>
    <source>
        <strain evidence="1 2">DSM 6792</strain>
    </source>
</reference>
<protein>
    <submittedName>
        <fullName evidence="1">Uncharacterized protein</fullName>
    </submittedName>
</protein>
<sequence length="171" mass="18767">MADITESSVRQFIAEKLGDDSDILATEHREVENKIMDYVVQEFKKVAKSKVLILESFTTDRNYSLSTELPTGSFIDSVVVMLVCKVSNNGFSVDDCVTAPTPYPQDSGRTSAQGIGVQYSNLNPSTVKVMVNDQITIMTAYNSAPNAVANNVIMSGTNLNNWELKIIVGYK</sequence>
<dbReference type="EMBL" id="FQWH01000002">
    <property type="protein sequence ID" value="SHG27500.1"/>
    <property type="molecule type" value="Genomic_DNA"/>
</dbReference>
<accession>A0A1M5IHW1</accession>
<dbReference type="AlphaFoldDB" id="A0A1M5IHW1"/>
<evidence type="ECO:0000313" key="2">
    <source>
        <dbReference type="Proteomes" id="UP000184112"/>
    </source>
</evidence>
<dbReference type="RefSeq" id="WP_139261580.1">
    <property type="nucleotide sequence ID" value="NZ_FQWH01000002.1"/>
</dbReference>
<organism evidence="1 2">
    <name type="scientific">Flavobacterium johnsoniae</name>
    <name type="common">Cytophaga johnsonae</name>
    <dbReference type="NCBI Taxonomy" id="986"/>
    <lineage>
        <taxon>Bacteria</taxon>
        <taxon>Pseudomonadati</taxon>
        <taxon>Bacteroidota</taxon>
        <taxon>Flavobacteriia</taxon>
        <taxon>Flavobacteriales</taxon>
        <taxon>Flavobacteriaceae</taxon>
        <taxon>Flavobacterium</taxon>
    </lineage>
</organism>
<evidence type="ECO:0000313" key="1">
    <source>
        <dbReference type="EMBL" id="SHG27500.1"/>
    </source>
</evidence>
<proteinExistence type="predicted"/>
<dbReference type="Proteomes" id="UP000184112">
    <property type="component" value="Unassembled WGS sequence"/>
</dbReference>
<name>A0A1M5IHW1_FLAJO</name>